<organism evidence="2 3">
    <name type="scientific">Desulfovibrio gilichinskyi</name>
    <dbReference type="NCBI Taxonomy" id="1519643"/>
    <lineage>
        <taxon>Bacteria</taxon>
        <taxon>Pseudomonadati</taxon>
        <taxon>Thermodesulfobacteriota</taxon>
        <taxon>Desulfovibrionia</taxon>
        <taxon>Desulfovibrionales</taxon>
        <taxon>Desulfovibrionaceae</taxon>
        <taxon>Desulfovibrio</taxon>
    </lineage>
</organism>
<dbReference type="OrthoDB" id="9803649at2"/>
<dbReference type="InterPro" id="IPR052340">
    <property type="entry name" value="RNase_Y/CdgJ"/>
</dbReference>
<name>A0A1X7D5M5_9BACT</name>
<dbReference type="Gene3D" id="1.10.3210.10">
    <property type="entry name" value="Hypothetical protein af1432"/>
    <property type="match status" value="1"/>
</dbReference>
<evidence type="ECO:0000313" key="3">
    <source>
        <dbReference type="Proteomes" id="UP000192906"/>
    </source>
</evidence>
<dbReference type="CDD" id="cd00077">
    <property type="entry name" value="HDc"/>
    <property type="match status" value="1"/>
</dbReference>
<proteinExistence type="predicted"/>
<dbReference type="Proteomes" id="UP000192906">
    <property type="component" value="Unassembled WGS sequence"/>
</dbReference>
<dbReference type="PANTHER" id="PTHR33525:SF3">
    <property type="entry name" value="RIBONUCLEASE Y"/>
    <property type="match status" value="1"/>
</dbReference>
<dbReference type="PANTHER" id="PTHR33525">
    <property type="match status" value="1"/>
</dbReference>
<dbReference type="STRING" id="1519643.SAMN06295933_1678"/>
<dbReference type="RefSeq" id="WP_085101059.1">
    <property type="nucleotide sequence ID" value="NZ_FWZU01000002.1"/>
</dbReference>
<dbReference type="AlphaFoldDB" id="A0A1X7D5M5"/>
<dbReference type="InterPro" id="IPR003607">
    <property type="entry name" value="HD/PDEase_dom"/>
</dbReference>
<gene>
    <name evidence="2" type="ORF">SAMN06295933_1678</name>
</gene>
<dbReference type="InterPro" id="IPR013976">
    <property type="entry name" value="HDOD"/>
</dbReference>
<reference evidence="3" key="1">
    <citation type="submission" date="2017-04" db="EMBL/GenBank/DDBJ databases">
        <authorList>
            <person name="Varghese N."/>
            <person name="Submissions S."/>
        </authorList>
    </citation>
    <scope>NUCLEOTIDE SEQUENCE [LARGE SCALE GENOMIC DNA]</scope>
    <source>
        <strain evidence="3">K3S</strain>
    </source>
</reference>
<dbReference type="Pfam" id="PF08668">
    <property type="entry name" value="HDOD"/>
    <property type="match status" value="1"/>
</dbReference>
<dbReference type="PROSITE" id="PS51833">
    <property type="entry name" value="HDOD"/>
    <property type="match status" value="1"/>
</dbReference>
<keyword evidence="3" id="KW-1185">Reference proteome</keyword>
<dbReference type="SMART" id="SM00471">
    <property type="entry name" value="HDc"/>
    <property type="match status" value="1"/>
</dbReference>
<accession>A0A1X7D5M5</accession>
<evidence type="ECO:0000259" key="1">
    <source>
        <dbReference type="PROSITE" id="PS51833"/>
    </source>
</evidence>
<feature type="domain" description="HDOD" evidence="1">
    <location>
        <begin position="92"/>
        <end position="287"/>
    </location>
</feature>
<protein>
    <submittedName>
        <fullName evidence="2">HD-like signal output (HDOD) domain, no enzymatic activity</fullName>
    </submittedName>
</protein>
<evidence type="ECO:0000313" key="2">
    <source>
        <dbReference type="EMBL" id="SMF09246.1"/>
    </source>
</evidence>
<dbReference type="SUPFAM" id="SSF109604">
    <property type="entry name" value="HD-domain/PDEase-like"/>
    <property type="match status" value="1"/>
</dbReference>
<sequence length="358" mass="39469">MVESNDDLEIKILRNAEVQEASAEYVDKLFCKSNSDFEVVAILRKLALDRIYHEMIENPDEFKEKPQLSSGERWDGKKPAGPRDFLKKRIALPSLPQVLIQIQNVINDPDSSASDLAEVISMDPKLVAAILRLANSAMFNFRTEVDTPTRAVALLGFKQAGSLALGTVSLSLFKRSKNAVLEVEKFWKHSIACGIIAQEIARAVKLGDPERFFVSGLLHDIGLYVLFESEKSLAVELVRLANESAESLYDAERELLGFDHAILGGVIIKDWSFPRSLVIAAAGHHSPEKAKEDPDAGVVHVADYAARSLGYDLGISPVLGNLDEAAWDNIGITVNQFAGLIPQFKLLIDEIFEILSSE</sequence>
<dbReference type="EMBL" id="FWZU01000002">
    <property type="protein sequence ID" value="SMF09246.1"/>
    <property type="molecule type" value="Genomic_DNA"/>
</dbReference>